<dbReference type="EMBL" id="JASCZI010001612">
    <property type="protein sequence ID" value="MED6115244.1"/>
    <property type="molecule type" value="Genomic_DNA"/>
</dbReference>
<proteinExistence type="predicted"/>
<evidence type="ECO:0000313" key="1">
    <source>
        <dbReference type="EMBL" id="MED6115244.1"/>
    </source>
</evidence>
<organism evidence="1 2">
    <name type="scientific">Stylosanthes scabra</name>
    <dbReference type="NCBI Taxonomy" id="79078"/>
    <lineage>
        <taxon>Eukaryota</taxon>
        <taxon>Viridiplantae</taxon>
        <taxon>Streptophyta</taxon>
        <taxon>Embryophyta</taxon>
        <taxon>Tracheophyta</taxon>
        <taxon>Spermatophyta</taxon>
        <taxon>Magnoliopsida</taxon>
        <taxon>eudicotyledons</taxon>
        <taxon>Gunneridae</taxon>
        <taxon>Pentapetalae</taxon>
        <taxon>rosids</taxon>
        <taxon>fabids</taxon>
        <taxon>Fabales</taxon>
        <taxon>Fabaceae</taxon>
        <taxon>Papilionoideae</taxon>
        <taxon>50 kb inversion clade</taxon>
        <taxon>dalbergioids sensu lato</taxon>
        <taxon>Dalbergieae</taxon>
        <taxon>Pterocarpus clade</taxon>
        <taxon>Stylosanthes</taxon>
    </lineage>
</organism>
<keyword evidence="2" id="KW-1185">Reference proteome</keyword>
<accession>A0ABU6QU82</accession>
<sequence length="277" mass="30995">LLKIRIKHKGSILNLGHENTVFEPGSSEVVLDSDEQLSEKLKRCLMGETITPMIESRGGEYDEEDMDKSIRDAITRLENTQYGEEVCEDETKEYVCPKGVEVCGKNNAVTMESKGRENGPTKVEAVAGGEGGEGVGVHWENGKDAMEKAQVITYNEGTGEEWDNESRTETWEDDHLTEEVVRRTQMNRKSWSEVLGKLNKLSLENMLQEGHVEQNIEALGQDQHHNVPIDVEVLCESSPDWSVPPAIENPAPMRKEMMLRAPKEGITNEEGVGQIEC</sequence>
<protein>
    <submittedName>
        <fullName evidence="1">Uncharacterized protein</fullName>
    </submittedName>
</protein>
<name>A0ABU6QU82_9FABA</name>
<gene>
    <name evidence="1" type="ORF">PIB30_088550</name>
</gene>
<evidence type="ECO:0000313" key="2">
    <source>
        <dbReference type="Proteomes" id="UP001341840"/>
    </source>
</evidence>
<reference evidence="1 2" key="1">
    <citation type="journal article" date="2023" name="Plants (Basel)">
        <title>Bridging the Gap: Combining Genomics and Transcriptomics Approaches to Understand Stylosanthes scabra, an Orphan Legume from the Brazilian Caatinga.</title>
        <authorList>
            <person name="Ferreira-Neto J.R.C."/>
            <person name="da Silva M.D."/>
            <person name="Binneck E."/>
            <person name="de Melo N.F."/>
            <person name="da Silva R.H."/>
            <person name="de Melo A.L.T.M."/>
            <person name="Pandolfi V."/>
            <person name="Bustamante F.O."/>
            <person name="Brasileiro-Vidal A.C."/>
            <person name="Benko-Iseppon A.M."/>
        </authorList>
    </citation>
    <scope>NUCLEOTIDE SEQUENCE [LARGE SCALE GENOMIC DNA]</scope>
    <source>
        <tissue evidence="1">Leaves</tissue>
    </source>
</reference>
<comment type="caution">
    <text evidence="1">The sequence shown here is derived from an EMBL/GenBank/DDBJ whole genome shotgun (WGS) entry which is preliminary data.</text>
</comment>
<feature type="non-terminal residue" evidence="1">
    <location>
        <position position="1"/>
    </location>
</feature>
<dbReference type="Proteomes" id="UP001341840">
    <property type="component" value="Unassembled WGS sequence"/>
</dbReference>